<dbReference type="GO" id="GO:0008270">
    <property type="term" value="F:zinc ion binding"/>
    <property type="evidence" value="ECO:0007669"/>
    <property type="project" value="UniProtKB-KW"/>
</dbReference>
<evidence type="ECO:0000256" key="6">
    <source>
        <dbReference type="ARBA" id="ARBA00023015"/>
    </source>
</evidence>
<keyword evidence="5 11" id="KW-0862">Zinc</keyword>
<dbReference type="Pfam" id="PF00105">
    <property type="entry name" value="zf-C4"/>
    <property type="match status" value="1"/>
</dbReference>
<evidence type="ECO:0000313" key="15">
    <source>
        <dbReference type="EMBL" id="EOB03642.1"/>
    </source>
</evidence>
<keyword evidence="9 11" id="KW-0675">Receptor</keyword>
<dbReference type="InterPro" id="IPR000536">
    <property type="entry name" value="Nucl_hrmn_rcpt_lig-bd"/>
</dbReference>
<dbReference type="PROSITE" id="PS51843">
    <property type="entry name" value="NR_LBD"/>
    <property type="match status" value="1"/>
</dbReference>
<dbReference type="InterPro" id="IPR049635">
    <property type="entry name" value="HNF4_LBD"/>
</dbReference>
<organism evidence="15 16">
    <name type="scientific">Anas platyrhynchos</name>
    <name type="common">Mallard</name>
    <name type="synonym">Anas boschas</name>
    <dbReference type="NCBI Taxonomy" id="8839"/>
    <lineage>
        <taxon>Eukaryota</taxon>
        <taxon>Metazoa</taxon>
        <taxon>Chordata</taxon>
        <taxon>Craniata</taxon>
        <taxon>Vertebrata</taxon>
        <taxon>Euteleostomi</taxon>
        <taxon>Archelosauria</taxon>
        <taxon>Archosauria</taxon>
        <taxon>Dinosauria</taxon>
        <taxon>Saurischia</taxon>
        <taxon>Theropoda</taxon>
        <taxon>Coelurosauria</taxon>
        <taxon>Aves</taxon>
        <taxon>Neognathae</taxon>
        <taxon>Galloanserae</taxon>
        <taxon>Anseriformes</taxon>
        <taxon>Anatidae</taxon>
        <taxon>Anatinae</taxon>
        <taxon>Anas</taxon>
    </lineage>
</organism>
<evidence type="ECO:0000256" key="5">
    <source>
        <dbReference type="ARBA" id="ARBA00022833"/>
    </source>
</evidence>
<comment type="subcellular location">
    <subcellularLocation>
        <location evidence="1 11">Nucleus</location>
    </subcellularLocation>
</comment>
<dbReference type="PRINTS" id="PR01282">
    <property type="entry name" value="COUPTNFACTOR"/>
</dbReference>
<evidence type="ECO:0000256" key="2">
    <source>
        <dbReference type="ARBA" id="ARBA00006421"/>
    </source>
</evidence>
<accession>R0K1Y1</accession>
<dbReference type="InterPro" id="IPR001628">
    <property type="entry name" value="Znf_hrmn_rcpt"/>
</dbReference>
<feature type="region of interest" description="Disordered" evidence="12">
    <location>
        <begin position="458"/>
        <end position="479"/>
    </location>
</feature>
<dbReference type="InterPro" id="IPR013088">
    <property type="entry name" value="Znf_NHR/GATA"/>
</dbReference>
<dbReference type="Gene3D" id="1.10.565.10">
    <property type="entry name" value="Retinoid X Receptor"/>
    <property type="match status" value="1"/>
</dbReference>
<dbReference type="PRINTS" id="PR00398">
    <property type="entry name" value="STRDHORMONER"/>
</dbReference>
<dbReference type="AlphaFoldDB" id="R0K1Y1"/>
<feature type="non-terminal residue" evidence="15">
    <location>
        <position position="506"/>
    </location>
</feature>
<dbReference type="Pfam" id="PF00104">
    <property type="entry name" value="Hormone_recep"/>
    <property type="match status" value="1"/>
</dbReference>
<evidence type="ECO:0000259" key="14">
    <source>
        <dbReference type="PROSITE" id="PS51843"/>
    </source>
</evidence>
<feature type="domain" description="NR LBD" evidence="14">
    <location>
        <begin position="174"/>
        <end position="404"/>
    </location>
</feature>
<evidence type="ECO:0000256" key="8">
    <source>
        <dbReference type="ARBA" id="ARBA00023163"/>
    </source>
</evidence>
<dbReference type="SUPFAM" id="SSF48508">
    <property type="entry name" value="Nuclear receptor ligand-binding domain"/>
    <property type="match status" value="1"/>
</dbReference>
<reference evidence="16" key="1">
    <citation type="journal article" date="2013" name="Nat. Genet.">
        <title>The duck genome and transcriptome provide insight into an avian influenza virus reservoir species.</title>
        <authorList>
            <person name="Huang Y."/>
            <person name="Li Y."/>
            <person name="Burt D.W."/>
            <person name="Chen H."/>
            <person name="Zhang Y."/>
            <person name="Qian W."/>
            <person name="Kim H."/>
            <person name="Gan S."/>
            <person name="Zhao Y."/>
            <person name="Li J."/>
            <person name="Yi K."/>
            <person name="Feng H."/>
            <person name="Zhu P."/>
            <person name="Li B."/>
            <person name="Liu Q."/>
            <person name="Fairley S."/>
            <person name="Magor K.E."/>
            <person name="Du Z."/>
            <person name="Hu X."/>
            <person name="Goodman L."/>
            <person name="Tafer H."/>
            <person name="Vignal A."/>
            <person name="Lee T."/>
            <person name="Kim K.W."/>
            <person name="Sheng Z."/>
            <person name="An Y."/>
            <person name="Searle S."/>
            <person name="Herrero J."/>
            <person name="Groenen M.A."/>
            <person name="Crooijmans R.P."/>
            <person name="Faraut T."/>
            <person name="Cai Q."/>
            <person name="Webster R.G."/>
            <person name="Aldridge J.R."/>
            <person name="Warren W.C."/>
            <person name="Bartschat S."/>
            <person name="Kehr S."/>
            <person name="Marz M."/>
            <person name="Stadler P.F."/>
            <person name="Smith J."/>
            <person name="Kraus R.H."/>
            <person name="Zhao Y."/>
            <person name="Ren L."/>
            <person name="Fei J."/>
            <person name="Morisson M."/>
            <person name="Kaiser P."/>
            <person name="Griffin D.K."/>
            <person name="Rao M."/>
            <person name="Pitel F."/>
            <person name="Wang J."/>
            <person name="Li N."/>
        </authorList>
    </citation>
    <scope>NUCLEOTIDE SEQUENCE [LARGE SCALE GENOMIC DNA]</scope>
</reference>
<evidence type="ECO:0000256" key="12">
    <source>
        <dbReference type="SAM" id="MobiDB-lite"/>
    </source>
</evidence>
<dbReference type="SUPFAM" id="SSF57716">
    <property type="entry name" value="Glucocorticoid receptor-like (DNA-binding domain)"/>
    <property type="match status" value="1"/>
</dbReference>
<dbReference type="Gene3D" id="3.30.50.10">
    <property type="entry name" value="Erythroid Transcription Factor GATA-1, subunit A"/>
    <property type="match status" value="1"/>
</dbReference>
<evidence type="ECO:0000256" key="1">
    <source>
        <dbReference type="ARBA" id="ARBA00004123"/>
    </source>
</evidence>
<dbReference type="GO" id="GO:0000978">
    <property type="term" value="F:RNA polymerase II cis-regulatory region sequence-specific DNA binding"/>
    <property type="evidence" value="ECO:0007669"/>
    <property type="project" value="InterPro"/>
</dbReference>
<feature type="domain" description="Nuclear receptor" evidence="13">
    <location>
        <begin position="84"/>
        <end position="159"/>
    </location>
</feature>
<gene>
    <name evidence="15" type="ORF">Anapl_02432</name>
</gene>
<dbReference type="SMART" id="SM00430">
    <property type="entry name" value="HOLI"/>
    <property type="match status" value="1"/>
</dbReference>
<dbReference type="FunFam" id="3.30.50.10:FF:000012">
    <property type="entry name" value="Hepatocyte nuclear factor 4, alpha"/>
    <property type="match status" value="1"/>
</dbReference>
<dbReference type="InterPro" id="IPR035500">
    <property type="entry name" value="NHR-like_dom_sf"/>
</dbReference>
<evidence type="ECO:0000256" key="4">
    <source>
        <dbReference type="ARBA" id="ARBA00022771"/>
    </source>
</evidence>
<keyword evidence="3 11" id="KW-0479">Metal-binding</keyword>
<keyword evidence="10 11" id="KW-0539">Nucleus</keyword>
<dbReference type="EMBL" id="KB742845">
    <property type="protein sequence ID" value="EOB03642.1"/>
    <property type="molecule type" value="Genomic_DNA"/>
</dbReference>
<proteinExistence type="inferred from homology"/>
<dbReference type="PANTHER" id="PTHR24083">
    <property type="entry name" value="NUCLEAR HORMONE RECEPTOR"/>
    <property type="match status" value="1"/>
</dbReference>
<dbReference type="FunFam" id="1.10.565.10:FF:000007">
    <property type="entry name" value="Hepatocyte nuclear factor 4 alpha"/>
    <property type="match status" value="1"/>
</dbReference>
<dbReference type="InterPro" id="IPR001723">
    <property type="entry name" value="Nuclear_hrmn_rcpt"/>
</dbReference>
<evidence type="ECO:0000256" key="11">
    <source>
        <dbReference type="RuleBase" id="RU004334"/>
    </source>
</evidence>
<dbReference type="GO" id="GO:0005634">
    <property type="term" value="C:nucleus"/>
    <property type="evidence" value="ECO:0007669"/>
    <property type="project" value="UniProtKB-SubCell"/>
</dbReference>
<evidence type="ECO:0000256" key="10">
    <source>
        <dbReference type="ARBA" id="ARBA00023242"/>
    </source>
</evidence>
<keyword evidence="16" id="KW-1185">Reference proteome</keyword>
<dbReference type="CDD" id="cd06960">
    <property type="entry name" value="NR_DBD_HNF4A"/>
    <property type="match status" value="1"/>
</dbReference>
<dbReference type="CDD" id="cd06931">
    <property type="entry name" value="NR_LBD_HNF4_like"/>
    <property type="match status" value="1"/>
</dbReference>
<sequence>MRLSKALIDMEMADYSAALDPAYTTLEFENMQVLAMGNGVSLQTELGDRCWLSVSPSSPCVLPQADTSPSEAANLNTSNSIGVSALCAICGDRATGKHYGASSCDGCKGFFRRSVRKNHMYSCRFNRQCVVDKDKRNQCRYCRLKKCFRAGMKKEAVQNERDRISTRRSSYEDSSLPSINVLLQAEVLAQQISTPVPVMNGDIRGKKIANIADVCESMKQQLLVLVEWAKYIPAFCELPLDDQVALLRAHAGEHLLLGVAKRSMVFKDVLLLGNDHIIPRNCPELVEVSRVAIRILDELVLPFQELQIDDNEYACLKAIIFFDPDAKGLSDPSKIKRMRYQVQVSLEDYINDRQYDSRGRFGELLLLLPVLQSITWQMIEQIQFVKLFGMAKIDNLLQEMLLGGSSSETPHAHHPLHPHLIQENLGTNVIVANTMPPQMHNGQMCESMWPSSNFVSLSVATPETPQPSPPAGSGPEQYKLLPGAIATVAKQPSSIPQPAITKQEVI</sequence>
<dbReference type="PROSITE" id="PS51030">
    <property type="entry name" value="NUCLEAR_REC_DBD_2"/>
    <property type="match status" value="1"/>
</dbReference>
<evidence type="ECO:0000256" key="9">
    <source>
        <dbReference type="ARBA" id="ARBA00023170"/>
    </source>
</evidence>
<comment type="similarity">
    <text evidence="2">Belongs to the nuclear hormone receptor family. NR2 subfamily.</text>
</comment>
<dbReference type="GO" id="GO:0003700">
    <property type="term" value="F:DNA-binding transcription factor activity"/>
    <property type="evidence" value="ECO:0007669"/>
    <property type="project" value="InterPro"/>
</dbReference>
<name>R0K1Y1_ANAPL</name>
<dbReference type="InterPro" id="IPR050274">
    <property type="entry name" value="Nuclear_hormone_rcpt_NR2"/>
</dbReference>
<dbReference type="PROSITE" id="PS00031">
    <property type="entry name" value="NUCLEAR_REC_DBD_1"/>
    <property type="match status" value="1"/>
</dbReference>
<evidence type="ECO:0000259" key="13">
    <source>
        <dbReference type="PROSITE" id="PS51030"/>
    </source>
</evidence>
<dbReference type="GO" id="GO:0045893">
    <property type="term" value="P:positive regulation of DNA-templated transcription"/>
    <property type="evidence" value="ECO:0007669"/>
    <property type="project" value="UniProtKB-ARBA"/>
</dbReference>
<evidence type="ECO:0000256" key="3">
    <source>
        <dbReference type="ARBA" id="ARBA00022723"/>
    </source>
</evidence>
<keyword evidence="4 11" id="KW-0863">Zinc-finger</keyword>
<dbReference type="InterPro" id="IPR049636">
    <property type="entry name" value="HNF4-like_DBD"/>
</dbReference>
<evidence type="ECO:0000256" key="7">
    <source>
        <dbReference type="ARBA" id="ARBA00023125"/>
    </source>
</evidence>
<keyword evidence="8 11" id="KW-0804">Transcription</keyword>
<dbReference type="Proteomes" id="UP000296049">
    <property type="component" value="Unassembled WGS sequence"/>
</dbReference>
<keyword evidence="7 11" id="KW-0238">DNA-binding</keyword>
<dbReference type="SMART" id="SM00399">
    <property type="entry name" value="ZnF_C4"/>
    <property type="match status" value="1"/>
</dbReference>
<protein>
    <submittedName>
        <fullName evidence="15">Hepatocyte nuclear factor 4-alpha</fullName>
    </submittedName>
</protein>
<evidence type="ECO:0000313" key="16">
    <source>
        <dbReference type="Proteomes" id="UP000296049"/>
    </source>
</evidence>
<dbReference type="PRINTS" id="PR00047">
    <property type="entry name" value="STROIDFINGER"/>
</dbReference>
<keyword evidence="6 11" id="KW-0805">Transcription regulation</keyword>